<evidence type="ECO:0000313" key="5">
    <source>
        <dbReference type="Proteomes" id="UP000281549"/>
    </source>
</evidence>
<dbReference type="STRING" id="988480.A0A075B5E9"/>
<dbReference type="OrthoDB" id="5239630at2759"/>
<dbReference type="Pfam" id="PF09495">
    <property type="entry name" value="DUF2462"/>
    <property type="match status" value="1"/>
</dbReference>
<evidence type="ECO:0000256" key="1">
    <source>
        <dbReference type="SAM" id="MobiDB-lite"/>
    </source>
</evidence>
<protein>
    <submittedName>
        <fullName evidence="2">Uncharacterized protein</fullName>
    </submittedName>
</protein>
<dbReference type="AlphaFoldDB" id="A0A075B5E9"/>
<evidence type="ECO:0000313" key="2">
    <source>
        <dbReference type="EMBL" id="EPZ37071.1"/>
    </source>
</evidence>
<dbReference type="EMBL" id="ML004971">
    <property type="protein sequence ID" value="RKP21271.1"/>
    <property type="molecule type" value="Genomic_DNA"/>
</dbReference>
<feature type="region of interest" description="Disordered" evidence="1">
    <location>
        <begin position="1"/>
        <end position="30"/>
    </location>
</feature>
<dbReference type="Proteomes" id="UP000030755">
    <property type="component" value="Unassembled WGS sequence"/>
</dbReference>
<keyword evidence="4" id="KW-1185">Reference proteome</keyword>
<evidence type="ECO:0000313" key="4">
    <source>
        <dbReference type="Proteomes" id="UP000030755"/>
    </source>
</evidence>
<accession>A0A075B5E9</accession>
<sequence>MAQGLIKKIKPSNQNAKKGKKVLKPKSTTALKTLKMQQKLSAQINNNLEKVMAQRAGACGKLNIIKVDKKADDSKKGKKGKK</sequence>
<dbReference type="HOGENOM" id="CLU_2559586_0_0_1"/>
<dbReference type="EMBL" id="KE560353">
    <property type="protein sequence ID" value="EPZ37071.1"/>
    <property type="molecule type" value="Genomic_DNA"/>
</dbReference>
<reference evidence="2 4" key="1">
    <citation type="journal article" date="2013" name="Curr. Biol.">
        <title>Shared signatures of parasitism and phylogenomics unite Cryptomycota and microsporidia.</title>
        <authorList>
            <person name="James T.Y."/>
            <person name="Pelin A."/>
            <person name="Bonen L."/>
            <person name="Ahrendt S."/>
            <person name="Sain D."/>
            <person name="Corradi N."/>
            <person name="Stajich J.E."/>
        </authorList>
    </citation>
    <scope>NUCLEOTIDE SEQUENCE [LARGE SCALE GENOMIC DNA]</scope>
    <source>
        <strain evidence="2 4">CSF55</strain>
        <strain evidence="2 4">CSF55</strain>
    </source>
</reference>
<gene>
    <name evidence="2" type="ORF">O9G_005037</name>
    <name evidence="3" type="ORF">ROZALSC1DRAFT_27307</name>
</gene>
<evidence type="ECO:0000313" key="3">
    <source>
        <dbReference type="EMBL" id="RKP21271.1"/>
    </source>
</evidence>
<reference evidence="5" key="2">
    <citation type="journal article" date="2018" name="Nat. Microbiol.">
        <title>Leveraging single-cell genomics to expand the fungal tree of life.</title>
        <authorList>
            <person name="Ahrendt S.R."/>
            <person name="Quandt C.A."/>
            <person name="Ciobanu D."/>
            <person name="Clum A."/>
            <person name="Salamov A."/>
            <person name="Andreopoulos B."/>
            <person name="Cheng J.F."/>
            <person name="Woyke T."/>
            <person name="Pelin A."/>
            <person name="Henrissat B."/>
            <person name="Reynolds N.K."/>
            <person name="Benny G.L."/>
            <person name="Smith M.E."/>
            <person name="James T.Y."/>
            <person name="Grigoriev I.V."/>
        </authorList>
    </citation>
    <scope>NUCLEOTIDE SEQUENCE [LARGE SCALE GENOMIC DNA]</scope>
    <source>
        <strain evidence="5">CSF55</strain>
    </source>
</reference>
<organism evidence="2 4">
    <name type="scientific">Rozella allomycis (strain CSF55)</name>
    <dbReference type="NCBI Taxonomy" id="988480"/>
    <lineage>
        <taxon>Eukaryota</taxon>
        <taxon>Fungi</taxon>
        <taxon>Fungi incertae sedis</taxon>
        <taxon>Cryptomycota</taxon>
        <taxon>Cryptomycota incertae sedis</taxon>
        <taxon>Rozella</taxon>
    </lineage>
</organism>
<name>A0A075B5E9_ROZAC</name>
<reference evidence="3" key="3">
    <citation type="submission" date="2018-08" db="EMBL/GenBank/DDBJ databases">
        <title>Leveraging single-cell genomics to expand the Fungal Tree of Life.</title>
        <authorList>
            <consortium name="DOE Joint Genome Institute"/>
            <person name="Ahrendt S.R."/>
            <person name="Quandt C.A."/>
            <person name="Ciobanu D."/>
            <person name="Clum A."/>
            <person name="Salamov A."/>
            <person name="Andreopoulos B."/>
            <person name="Cheng J.-F."/>
            <person name="Woyke T."/>
            <person name="Pelin A."/>
            <person name="Henrissat B."/>
            <person name="Reynolds N."/>
            <person name="Benny G.L."/>
            <person name="Smith M.E."/>
            <person name="James T.Y."/>
            <person name="Grigoriev I.V."/>
        </authorList>
    </citation>
    <scope>NUCLEOTIDE SEQUENCE</scope>
    <source>
        <strain evidence="3">CSF55</strain>
    </source>
</reference>
<proteinExistence type="predicted"/>
<dbReference type="Proteomes" id="UP000281549">
    <property type="component" value="Unassembled WGS sequence"/>
</dbReference>
<dbReference type="InterPro" id="IPR019034">
    <property type="entry name" value="UPF0390"/>
</dbReference>